<dbReference type="InterPro" id="IPR028241">
    <property type="entry name" value="RAVE2/Rogdi"/>
</dbReference>
<dbReference type="AlphaFoldDB" id="A0AAV5RYD0"/>
<dbReference type="Proteomes" id="UP001377567">
    <property type="component" value="Unassembled WGS sequence"/>
</dbReference>
<feature type="region of interest" description="Disordered" evidence="1">
    <location>
        <begin position="1"/>
        <end position="25"/>
    </location>
</feature>
<dbReference type="Pfam" id="PF10259">
    <property type="entry name" value="Rogdi_lz"/>
    <property type="match status" value="1"/>
</dbReference>
<accession>A0AAV5RYD0</accession>
<proteinExistence type="predicted"/>
<evidence type="ECO:0000313" key="3">
    <source>
        <dbReference type="Proteomes" id="UP001377567"/>
    </source>
</evidence>
<reference evidence="2 3" key="1">
    <citation type="journal article" date="2023" name="Elife">
        <title>Identification of key yeast species and microbe-microbe interactions impacting larval growth of Drosophila in the wild.</title>
        <authorList>
            <person name="Mure A."/>
            <person name="Sugiura Y."/>
            <person name="Maeda R."/>
            <person name="Honda K."/>
            <person name="Sakurai N."/>
            <person name="Takahashi Y."/>
            <person name="Watada M."/>
            <person name="Katoh T."/>
            <person name="Gotoh A."/>
            <person name="Gotoh Y."/>
            <person name="Taniguchi I."/>
            <person name="Nakamura K."/>
            <person name="Hayashi T."/>
            <person name="Katayama T."/>
            <person name="Uemura T."/>
            <person name="Hattori Y."/>
        </authorList>
    </citation>
    <scope>NUCLEOTIDE SEQUENCE [LARGE SCALE GENOMIC DNA]</scope>
    <source>
        <strain evidence="2 3">KH-74</strain>
    </source>
</reference>
<gene>
    <name evidence="2" type="ORF">DAKH74_030170</name>
</gene>
<evidence type="ECO:0000256" key="1">
    <source>
        <dbReference type="SAM" id="MobiDB-lite"/>
    </source>
</evidence>
<evidence type="ECO:0000313" key="2">
    <source>
        <dbReference type="EMBL" id="GMM56401.1"/>
    </source>
</evidence>
<dbReference type="PANTHER" id="PTHR13618">
    <property type="entry name" value="LEUCINE ZIPPER CONTAINING TRANSCRIPTION FACTOR LZF1"/>
    <property type="match status" value="1"/>
</dbReference>
<dbReference type="EMBL" id="BTGD01000008">
    <property type="protein sequence ID" value="GMM56401.1"/>
    <property type="molecule type" value="Genomic_DNA"/>
</dbReference>
<protein>
    <submittedName>
        <fullName evidence="2">Rav2 protein</fullName>
    </submittedName>
</protein>
<keyword evidence="3" id="KW-1185">Reference proteome</keyword>
<dbReference type="GO" id="GO:0043291">
    <property type="term" value="C:RAVE complex"/>
    <property type="evidence" value="ECO:0007669"/>
    <property type="project" value="TreeGrafter"/>
</dbReference>
<organism evidence="2 3">
    <name type="scientific">Maudiozyma humilis</name>
    <name type="common">Sour dough yeast</name>
    <name type="synonym">Kazachstania humilis</name>
    <dbReference type="NCBI Taxonomy" id="51915"/>
    <lineage>
        <taxon>Eukaryota</taxon>
        <taxon>Fungi</taxon>
        <taxon>Dikarya</taxon>
        <taxon>Ascomycota</taxon>
        <taxon>Saccharomycotina</taxon>
        <taxon>Saccharomycetes</taxon>
        <taxon>Saccharomycetales</taxon>
        <taxon>Saccharomycetaceae</taxon>
        <taxon>Maudiozyma</taxon>
    </lineage>
</organism>
<name>A0AAV5RYD0_MAUHU</name>
<sequence>MSTDLFIDSTYGEDSIQPRTSNSPFEHEDIDAETLWLIKEIIKPELPNISDNVSMCLDLLNTEQIYKMPISNGVQDMKADTPRIKGIISRQREYIVDFQVLVSFPDFQGGKTVPLKMRSGAKFTLNQFEYIVDNLRRVIDMLDELETTDDVHKFIAMFTDVVDTINASIELLNAPPTILTYPENNNIAMKEIFGSHNEVCDTATNMLSLDLILIKNELCIDFRNLKKVTRKPWSNIDLTTGKCFIDRIKDELTLSRNKNIKHVLEENGLTVEDSGFINNILSSAFKSETSTTLIEAQDYLRRGSTFTGIAVMEESKIMTSTSDPILICISSKLHGLKFTIDNHYNNLKVHH</sequence>
<comment type="caution">
    <text evidence="2">The sequence shown here is derived from an EMBL/GenBank/DDBJ whole genome shotgun (WGS) entry which is preliminary data.</text>
</comment>
<dbReference type="PANTHER" id="PTHR13618:SF1">
    <property type="entry name" value="PROTEIN ROGDI HOMOLOG"/>
    <property type="match status" value="1"/>
</dbReference>